<dbReference type="Pfam" id="PF02931">
    <property type="entry name" value="Neur_chan_LBD"/>
    <property type="match status" value="1"/>
</dbReference>
<gene>
    <name evidence="3" type="primary">Necator_chrII.g4892</name>
    <name evidence="3" type="ORF">RB195_017100</name>
</gene>
<evidence type="ECO:0000256" key="1">
    <source>
        <dbReference type="SAM" id="SignalP"/>
    </source>
</evidence>
<feature type="chain" id="PRO_5046262099" description="Neurotransmitter-gated ion-channel ligand-binding domain-containing protein" evidence="1">
    <location>
        <begin position="20"/>
        <end position="228"/>
    </location>
</feature>
<evidence type="ECO:0000313" key="4">
    <source>
        <dbReference type="Proteomes" id="UP001303046"/>
    </source>
</evidence>
<dbReference type="EMBL" id="JAVFWL010000002">
    <property type="protein sequence ID" value="KAK6733132.1"/>
    <property type="molecule type" value="Genomic_DNA"/>
</dbReference>
<dbReference type="InterPro" id="IPR006202">
    <property type="entry name" value="Neur_chan_lig-bd"/>
</dbReference>
<evidence type="ECO:0000259" key="2">
    <source>
        <dbReference type="Pfam" id="PF02931"/>
    </source>
</evidence>
<dbReference type="SUPFAM" id="SSF63712">
    <property type="entry name" value="Nicotinic receptor ligand binding domain-like"/>
    <property type="match status" value="1"/>
</dbReference>
<keyword evidence="4" id="KW-1185">Reference proteome</keyword>
<organism evidence="3 4">
    <name type="scientific">Necator americanus</name>
    <name type="common">Human hookworm</name>
    <dbReference type="NCBI Taxonomy" id="51031"/>
    <lineage>
        <taxon>Eukaryota</taxon>
        <taxon>Metazoa</taxon>
        <taxon>Ecdysozoa</taxon>
        <taxon>Nematoda</taxon>
        <taxon>Chromadorea</taxon>
        <taxon>Rhabditida</taxon>
        <taxon>Rhabditina</taxon>
        <taxon>Rhabditomorpha</taxon>
        <taxon>Strongyloidea</taxon>
        <taxon>Ancylostomatidae</taxon>
        <taxon>Bunostominae</taxon>
        <taxon>Necator</taxon>
    </lineage>
</organism>
<accession>A0ABR1C3L0</accession>
<keyword evidence="1" id="KW-0732">Signal</keyword>
<feature type="signal peptide" evidence="1">
    <location>
        <begin position="1"/>
        <end position="19"/>
    </location>
</feature>
<reference evidence="3 4" key="1">
    <citation type="submission" date="2023-08" db="EMBL/GenBank/DDBJ databases">
        <title>A Necator americanus chromosomal reference genome.</title>
        <authorList>
            <person name="Ilik V."/>
            <person name="Petrzelkova K.J."/>
            <person name="Pardy F."/>
            <person name="Fuh T."/>
            <person name="Niatou-Singa F.S."/>
            <person name="Gouil Q."/>
            <person name="Baker L."/>
            <person name="Ritchie M.E."/>
            <person name="Jex A.R."/>
            <person name="Gazzola D."/>
            <person name="Li H."/>
            <person name="Toshio Fujiwara R."/>
            <person name="Zhan B."/>
            <person name="Aroian R.V."/>
            <person name="Pafco B."/>
            <person name="Schwarz E.M."/>
        </authorList>
    </citation>
    <scope>NUCLEOTIDE SEQUENCE [LARGE SCALE GENOMIC DNA]</scope>
    <source>
        <strain evidence="3 4">Aroian</strain>
        <tissue evidence="3">Whole animal</tissue>
    </source>
</reference>
<comment type="caution">
    <text evidence="3">The sequence shown here is derived from an EMBL/GenBank/DDBJ whole genome shotgun (WGS) entry which is preliminary data.</text>
</comment>
<sequence length="228" mass="25863">MYALAVSIAALHVAVVVHSTPTQIKLVHDLLDKYDKKAKPMWDNSKPINVSFSMDLYQILELRWYDEFLYWIPEDYQNISELRLPYDSIWLPDTTLYNSVAKVIAYITCTSLPSHIEKEQMMEAFDAPTPTVDLVKPFKAQPSDAQKRWMSIRRAKNGIAIVSDKSTDPLIHMANPGADLKELIGIPDIKLMNWEKTIKNSNEMTCISETQSAIGGGRIRMVGDCGRT</sequence>
<name>A0ABR1C3L0_NECAM</name>
<dbReference type="Proteomes" id="UP001303046">
    <property type="component" value="Unassembled WGS sequence"/>
</dbReference>
<dbReference type="Gene3D" id="2.70.170.10">
    <property type="entry name" value="Neurotransmitter-gated ion-channel ligand-binding domain"/>
    <property type="match status" value="1"/>
</dbReference>
<protein>
    <recommendedName>
        <fullName evidence="2">Neurotransmitter-gated ion-channel ligand-binding domain-containing protein</fullName>
    </recommendedName>
</protein>
<evidence type="ECO:0000313" key="3">
    <source>
        <dbReference type="EMBL" id="KAK6733132.1"/>
    </source>
</evidence>
<dbReference type="InterPro" id="IPR036734">
    <property type="entry name" value="Neur_chan_lig-bd_sf"/>
</dbReference>
<proteinExistence type="predicted"/>
<feature type="domain" description="Neurotransmitter-gated ion-channel ligand-binding" evidence="2">
    <location>
        <begin position="25"/>
        <end position="102"/>
    </location>
</feature>